<name>A0A1M7H5R4_9BACT</name>
<feature type="transmembrane region" description="Helical" evidence="1">
    <location>
        <begin position="17"/>
        <end position="35"/>
    </location>
</feature>
<dbReference type="STRING" id="1121959.SAMN02746009_04160"/>
<keyword evidence="3" id="KW-1185">Reference proteome</keyword>
<reference evidence="3" key="1">
    <citation type="submission" date="2016-11" db="EMBL/GenBank/DDBJ databases">
        <authorList>
            <person name="Varghese N."/>
            <person name="Submissions S."/>
        </authorList>
    </citation>
    <scope>NUCLEOTIDE SEQUENCE [LARGE SCALE GENOMIC DNA]</scope>
    <source>
        <strain evidence="3">DSM 18569</strain>
    </source>
</reference>
<accession>A0A1M7H5R4</accession>
<dbReference type="EMBL" id="FRAS01000044">
    <property type="protein sequence ID" value="SHM23723.1"/>
    <property type="molecule type" value="Genomic_DNA"/>
</dbReference>
<keyword evidence="1" id="KW-0812">Transmembrane</keyword>
<keyword evidence="1" id="KW-0472">Membrane</keyword>
<evidence type="ECO:0000313" key="2">
    <source>
        <dbReference type="EMBL" id="SHM23723.1"/>
    </source>
</evidence>
<dbReference type="RefSeq" id="WP_073289065.1">
    <property type="nucleotide sequence ID" value="NZ_FRAS01000044.1"/>
</dbReference>
<evidence type="ECO:0000256" key="1">
    <source>
        <dbReference type="SAM" id="Phobius"/>
    </source>
</evidence>
<organism evidence="2 3">
    <name type="scientific">Hymenobacter psychrotolerans DSM 18569</name>
    <dbReference type="NCBI Taxonomy" id="1121959"/>
    <lineage>
        <taxon>Bacteria</taxon>
        <taxon>Pseudomonadati</taxon>
        <taxon>Bacteroidota</taxon>
        <taxon>Cytophagia</taxon>
        <taxon>Cytophagales</taxon>
        <taxon>Hymenobacteraceae</taxon>
        <taxon>Hymenobacter</taxon>
    </lineage>
</organism>
<feature type="transmembrane region" description="Helical" evidence="1">
    <location>
        <begin position="42"/>
        <end position="62"/>
    </location>
</feature>
<keyword evidence="1" id="KW-1133">Transmembrane helix</keyword>
<feature type="transmembrane region" description="Helical" evidence="1">
    <location>
        <begin position="68"/>
        <end position="90"/>
    </location>
</feature>
<sequence>MNTLLFFDIRGLAAAELWAYGTGALVVTAVLLALVLNRQFGLLLVGYVAASAWGIAGARLLFVSQASGVAAGLGLAFFFAPAGHGVYRLFVQRRAQTLEYFGY</sequence>
<proteinExistence type="predicted"/>
<gene>
    <name evidence="2" type="ORF">SAMN02746009_04160</name>
</gene>
<evidence type="ECO:0000313" key="3">
    <source>
        <dbReference type="Proteomes" id="UP000183947"/>
    </source>
</evidence>
<protein>
    <submittedName>
        <fullName evidence="2">Uncharacterized protein</fullName>
    </submittedName>
</protein>
<dbReference type="Proteomes" id="UP000183947">
    <property type="component" value="Unassembled WGS sequence"/>
</dbReference>
<dbReference type="AlphaFoldDB" id="A0A1M7H5R4"/>